<dbReference type="GO" id="GO:0006310">
    <property type="term" value="P:DNA recombination"/>
    <property type="evidence" value="ECO:0007669"/>
    <property type="project" value="InterPro"/>
</dbReference>
<protein>
    <submittedName>
        <fullName evidence="1">DNA replication and repair protein RecO</fullName>
    </submittedName>
</protein>
<dbReference type="RefSeq" id="WP_166670131.1">
    <property type="nucleotide sequence ID" value="NZ_SORI01000014.1"/>
</dbReference>
<dbReference type="SUPFAM" id="SSF57863">
    <property type="entry name" value="ArfGap/RecO-like zinc finger"/>
    <property type="match status" value="1"/>
</dbReference>
<accession>A0A4R8M2Y3</accession>
<dbReference type="PANTHER" id="PTHR33991">
    <property type="entry name" value="DNA REPAIR PROTEIN RECO"/>
    <property type="match status" value="1"/>
</dbReference>
<organism evidence="1 2">
    <name type="scientific">Aminivibrio pyruvatiphilus</name>
    <dbReference type="NCBI Taxonomy" id="1005740"/>
    <lineage>
        <taxon>Bacteria</taxon>
        <taxon>Thermotogati</taxon>
        <taxon>Synergistota</taxon>
        <taxon>Synergistia</taxon>
        <taxon>Synergistales</taxon>
        <taxon>Aminobacteriaceae</taxon>
        <taxon>Aminivibrio</taxon>
    </lineage>
</organism>
<sequence>MSDTLPQGLVRRSGVVLRRDANPEGNISLYLLLRGIGPVWVSAPGAGRGRVRFGGGAEPLSWGNFNLYKGTRRFYLKSVDVKEDFWSLRAAPEKLRVLLEWDRLLCLHLVPGLPCDELVALFYWSSILVREGADPPAVEWRFLRKWLEAWGLAPSLSFCLSCGKPLGDAVWNAEGLNCPECARHSGGACLTDSRRKRLVAAAECPFDEVKRLFPASGNDREFWKDACKRMKNMFENQK</sequence>
<dbReference type="GO" id="GO:0043590">
    <property type="term" value="C:bacterial nucleoid"/>
    <property type="evidence" value="ECO:0007669"/>
    <property type="project" value="TreeGrafter"/>
</dbReference>
<gene>
    <name evidence="1" type="ORF">C8D99_1149</name>
</gene>
<evidence type="ECO:0000313" key="2">
    <source>
        <dbReference type="Proteomes" id="UP000295066"/>
    </source>
</evidence>
<dbReference type="Pfam" id="PF02565">
    <property type="entry name" value="RecO_C"/>
    <property type="match status" value="1"/>
</dbReference>
<dbReference type="EMBL" id="SORI01000014">
    <property type="protein sequence ID" value="TDY58318.1"/>
    <property type="molecule type" value="Genomic_DNA"/>
</dbReference>
<evidence type="ECO:0000313" key="1">
    <source>
        <dbReference type="EMBL" id="TDY58318.1"/>
    </source>
</evidence>
<proteinExistence type="predicted"/>
<dbReference type="GO" id="GO:0006302">
    <property type="term" value="P:double-strand break repair"/>
    <property type="evidence" value="ECO:0007669"/>
    <property type="project" value="TreeGrafter"/>
</dbReference>
<keyword evidence="2" id="KW-1185">Reference proteome</keyword>
<dbReference type="PANTHER" id="PTHR33991:SF1">
    <property type="entry name" value="DNA REPAIR PROTEIN RECO"/>
    <property type="match status" value="1"/>
</dbReference>
<dbReference type="Proteomes" id="UP000295066">
    <property type="component" value="Unassembled WGS sequence"/>
</dbReference>
<name>A0A4R8M2Y3_9BACT</name>
<dbReference type="AlphaFoldDB" id="A0A4R8M2Y3"/>
<comment type="caution">
    <text evidence="1">The sequence shown here is derived from an EMBL/GenBank/DDBJ whole genome shotgun (WGS) entry which is preliminary data.</text>
</comment>
<dbReference type="InterPro" id="IPR003717">
    <property type="entry name" value="RecO"/>
</dbReference>
<reference evidence="1 2" key="1">
    <citation type="submission" date="2019-03" db="EMBL/GenBank/DDBJ databases">
        <title>Genomic Encyclopedia of Type Strains, Phase IV (KMG-IV): sequencing the most valuable type-strain genomes for metagenomic binning, comparative biology and taxonomic classification.</title>
        <authorList>
            <person name="Goeker M."/>
        </authorList>
    </citation>
    <scope>NUCLEOTIDE SEQUENCE [LARGE SCALE GENOMIC DNA]</scope>
    <source>
        <strain evidence="1 2">DSM 25964</strain>
    </source>
</reference>
<dbReference type="InterPro" id="IPR037278">
    <property type="entry name" value="ARFGAP/RecO"/>
</dbReference>